<organism evidence="11 12">
    <name type="scientific">Cellulomonas marina</name>
    <dbReference type="NCBI Taxonomy" id="988821"/>
    <lineage>
        <taxon>Bacteria</taxon>
        <taxon>Bacillati</taxon>
        <taxon>Actinomycetota</taxon>
        <taxon>Actinomycetes</taxon>
        <taxon>Micrococcales</taxon>
        <taxon>Cellulomonadaceae</taxon>
        <taxon>Cellulomonas</taxon>
    </lineage>
</organism>
<reference evidence="11 12" key="1">
    <citation type="submission" date="2016-10" db="EMBL/GenBank/DDBJ databases">
        <authorList>
            <person name="de Groot N.N."/>
        </authorList>
    </citation>
    <scope>NUCLEOTIDE SEQUENCE [LARGE SCALE GENOMIC DNA]</scope>
    <source>
        <strain evidence="11 12">CGMCC 4.6945</strain>
    </source>
</reference>
<dbReference type="CDD" id="cd05387">
    <property type="entry name" value="BY-kinase"/>
    <property type="match status" value="1"/>
</dbReference>
<dbReference type="GO" id="GO:0005886">
    <property type="term" value="C:plasma membrane"/>
    <property type="evidence" value="ECO:0007669"/>
    <property type="project" value="UniProtKB-SubCell"/>
</dbReference>
<dbReference type="Gene3D" id="3.40.50.300">
    <property type="entry name" value="P-loop containing nucleotide triphosphate hydrolases"/>
    <property type="match status" value="1"/>
</dbReference>
<evidence type="ECO:0000256" key="4">
    <source>
        <dbReference type="ARBA" id="ARBA00022692"/>
    </source>
</evidence>
<evidence type="ECO:0000256" key="2">
    <source>
        <dbReference type="ARBA" id="ARBA00006683"/>
    </source>
</evidence>
<evidence type="ECO:0000313" key="11">
    <source>
        <dbReference type="EMBL" id="SFA95659.1"/>
    </source>
</evidence>
<gene>
    <name evidence="11" type="ORF">SAMN05421867_104106</name>
</gene>
<keyword evidence="4 9" id="KW-0812">Transmembrane</keyword>
<dbReference type="SUPFAM" id="SSF52540">
    <property type="entry name" value="P-loop containing nucleoside triphosphate hydrolases"/>
    <property type="match status" value="1"/>
</dbReference>
<keyword evidence="12" id="KW-1185">Reference proteome</keyword>
<evidence type="ECO:0000256" key="3">
    <source>
        <dbReference type="ARBA" id="ARBA00022475"/>
    </source>
</evidence>
<evidence type="ECO:0000256" key="8">
    <source>
        <dbReference type="ARBA" id="ARBA00023136"/>
    </source>
</evidence>
<keyword evidence="8 9" id="KW-0472">Membrane</keyword>
<evidence type="ECO:0000256" key="6">
    <source>
        <dbReference type="ARBA" id="ARBA00022840"/>
    </source>
</evidence>
<dbReference type="STRING" id="988821.SAMN05421867_104106"/>
<keyword evidence="3" id="KW-1003">Cell membrane</keyword>
<accession>A0A1I0X3N6</accession>
<sequence length="428" mass="43462">MDLRDLVAHLKRSWAPVALLTLLGGAVAFGFVANQPKTYSASARVLVAPNASSSDLNGGASFVERVVVTYAALVRTPVVLEPVAEELGYPGGDALLGSVTASVDSGTTFITVYAEQQDPAAAAALADALADQLGEAILDVAPAQDGVSAVSVSTVAQATVPSTASSPDIPVTTAFGAVLGFIVGLGFVLLRAALDTRVRTEADLRRLTPAPVVGVLSSRERAGMAGGRTWGEDYRRLRTNLRLLNEAQRPRSVVVASSSGTSGTAAVAFNLARAAAEGGLKVCLVEADLRRPSLAQSFNLPEQPGLGDVLAGTAVISGALHQVDGVAVMPAGVTTLSPADVVTSPDMARLLAELTASYDLVVADAPPLPQVTDAAALGAVAEGVVLVVERSRVTRDQVAAAVGALDLAGARLLGTVLEAAPEPTVARG</sequence>
<keyword evidence="6" id="KW-0067">ATP-binding</keyword>
<dbReference type="RefSeq" id="WP_090031495.1">
    <property type="nucleotide sequence ID" value="NZ_BONM01000010.1"/>
</dbReference>
<dbReference type="Pfam" id="PF02706">
    <property type="entry name" value="Wzz"/>
    <property type="match status" value="1"/>
</dbReference>
<dbReference type="InterPro" id="IPR027417">
    <property type="entry name" value="P-loop_NTPase"/>
</dbReference>
<evidence type="ECO:0000256" key="7">
    <source>
        <dbReference type="ARBA" id="ARBA00022989"/>
    </source>
</evidence>
<feature type="transmembrane region" description="Helical" evidence="9">
    <location>
        <begin position="169"/>
        <end position="190"/>
    </location>
</feature>
<keyword evidence="5" id="KW-0547">Nucleotide-binding</keyword>
<evidence type="ECO:0000259" key="10">
    <source>
        <dbReference type="Pfam" id="PF02706"/>
    </source>
</evidence>
<protein>
    <submittedName>
        <fullName evidence="11">Capsular exopolysaccharide family</fullName>
    </submittedName>
</protein>
<dbReference type="AlphaFoldDB" id="A0A1I0X3N6"/>
<proteinExistence type="inferred from homology"/>
<dbReference type="Proteomes" id="UP000199012">
    <property type="component" value="Unassembled WGS sequence"/>
</dbReference>
<evidence type="ECO:0000313" key="12">
    <source>
        <dbReference type="Proteomes" id="UP000199012"/>
    </source>
</evidence>
<evidence type="ECO:0000256" key="9">
    <source>
        <dbReference type="SAM" id="Phobius"/>
    </source>
</evidence>
<evidence type="ECO:0000256" key="1">
    <source>
        <dbReference type="ARBA" id="ARBA00004651"/>
    </source>
</evidence>
<dbReference type="PANTHER" id="PTHR32309:SF13">
    <property type="entry name" value="FERRIC ENTEROBACTIN TRANSPORT PROTEIN FEPE"/>
    <property type="match status" value="1"/>
</dbReference>
<dbReference type="EMBL" id="FOKA01000004">
    <property type="protein sequence ID" value="SFA95659.1"/>
    <property type="molecule type" value="Genomic_DNA"/>
</dbReference>
<dbReference type="InterPro" id="IPR005702">
    <property type="entry name" value="Wzc-like_C"/>
</dbReference>
<keyword evidence="7 9" id="KW-1133">Transmembrane helix</keyword>
<dbReference type="InterPro" id="IPR003856">
    <property type="entry name" value="LPS_length_determ_N"/>
</dbReference>
<feature type="domain" description="Polysaccharide chain length determinant N-terminal" evidence="10">
    <location>
        <begin position="1"/>
        <end position="87"/>
    </location>
</feature>
<comment type="subcellular location">
    <subcellularLocation>
        <location evidence="1">Cell membrane</location>
        <topology evidence="1">Multi-pass membrane protein</topology>
    </subcellularLocation>
</comment>
<evidence type="ECO:0000256" key="5">
    <source>
        <dbReference type="ARBA" id="ARBA00022741"/>
    </source>
</evidence>
<dbReference type="NCBIfam" id="TIGR01007">
    <property type="entry name" value="eps_fam"/>
    <property type="match status" value="1"/>
</dbReference>
<dbReference type="InterPro" id="IPR050445">
    <property type="entry name" value="Bact_polysacc_biosynth/exp"/>
</dbReference>
<name>A0A1I0X3N6_9CELL</name>
<dbReference type="OrthoDB" id="9812433at2"/>
<dbReference type="PANTHER" id="PTHR32309">
    <property type="entry name" value="TYROSINE-PROTEIN KINASE"/>
    <property type="match status" value="1"/>
</dbReference>
<comment type="similarity">
    <text evidence="2">Belongs to the CpsC/CapA family.</text>
</comment>
<dbReference type="GO" id="GO:0005524">
    <property type="term" value="F:ATP binding"/>
    <property type="evidence" value="ECO:0007669"/>
    <property type="project" value="UniProtKB-KW"/>
</dbReference>